<dbReference type="InterPro" id="IPR050645">
    <property type="entry name" value="Histidine_acid_phosphatase"/>
</dbReference>
<dbReference type="SUPFAM" id="SSF53254">
    <property type="entry name" value="Phosphoglycerate mutase-like"/>
    <property type="match status" value="1"/>
</dbReference>
<sequence>MHFTPLLLLLPGLPLGVEAAETVLGAYIFHRHGDRTTKSYSPVSLTSLGAEQVYLSGSWYRNRYVAADAPARINGIAADVVKLSQLAVTSPVDNVLQNSAQVFLQGLYPPAGTASAQKLANGTVVNGPLGGYQYIPVNADSNSASSKQSEENGWLQGGSGCPNAIASSGSYFDSSEYLTKLAETKDFYQNLLPVYEQTFPSAKATFENAYTIYDFVHVSTIHNASDSIPSNDLLTPQTQQRLLTLASEHEWGLAFNSSEPIRAASGSVLAGHIVQALSTALTTPTSQKLTVQFGAYGTFMSFFGLSQAPAASADFYGIVDYASSFVFELVTDADPSSISTDDVGVRFLFVNGTASDANPPRAFSLFGQTETTLKWKDFESEMNKFSLHNMAEWCAACGSTEGVCAGSSSGSNVSSTVSGAGGSSSSGSGGISTAVAGVIGAMVTLAVILGLETLILGVGGLRVVKKKTLRQLDLAQKMSHDDASSMEKV</sequence>
<keyword evidence="5" id="KW-1185">Reference proteome</keyword>
<keyword evidence="2" id="KW-0812">Transmembrane</keyword>
<dbReference type="AlphaFoldDB" id="A0AAE0I3S4"/>
<evidence type="ECO:0000256" key="2">
    <source>
        <dbReference type="SAM" id="Phobius"/>
    </source>
</evidence>
<reference evidence="4" key="2">
    <citation type="submission" date="2023-06" db="EMBL/GenBank/DDBJ databases">
        <authorList>
            <consortium name="Lawrence Berkeley National Laboratory"/>
            <person name="Haridas S."/>
            <person name="Hensen N."/>
            <person name="Bonometti L."/>
            <person name="Westerberg I."/>
            <person name="Brannstrom I.O."/>
            <person name="Guillou S."/>
            <person name="Cros-Aarteil S."/>
            <person name="Calhoun S."/>
            <person name="Kuo A."/>
            <person name="Mondo S."/>
            <person name="Pangilinan J."/>
            <person name="Riley R."/>
            <person name="Labutti K."/>
            <person name="Andreopoulos B."/>
            <person name="Lipzen A."/>
            <person name="Chen C."/>
            <person name="Yanf M."/>
            <person name="Daum C."/>
            <person name="Ng V."/>
            <person name="Clum A."/>
            <person name="Steindorff A."/>
            <person name="Ohm R."/>
            <person name="Martin F."/>
            <person name="Silar P."/>
            <person name="Natvig D."/>
            <person name="Lalanne C."/>
            <person name="Gautier V."/>
            <person name="Ament-Velasquez S.L."/>
            <person name="Kruys A."/>
            <person name="Hutchinson M.I."/>
            <person name="Powell A.J."/>
            <person name="Barry K."/>
            <person name="Miller A.N."/>
            <person name="Grigoriev I.V."/>
            <person name="Debuchy R."/>
            <person name="Gladieux P."/>
            <person name="Thoren M.H."/>
            <person name="Johannesson H."/>
        </authorList>
    </citation>
    <scope>NUCLEOTIDE SEQUENCE</scope>
    <source>
        <strain evidence="4">CBS 118394</strain>
    </source>
</reference>
<comment type="similarity">
    <text evidence="1">Belongs to the histidine acid phosphatase family.</text>
</comment>
<feature type="transmembrane region" description="Helical" evidence="2">
    <location>
        <begin position="434"/>
        <end position="461"/>
    </location>
</feature>
<evidence type="ECO:0000313" key="5">
    <source>
        <dbReference type="Proteomes" id="UP001283341"/>
    </source>
</evidence>
<accession>A0AAE0I3S4</accession>
<keyword evidence="2" id="KW-0472">Membrane</keyword>
<name>A0AAE0I3S4_9PEZI</name>
<dbReference type="Gene3D" id="3.40.50.1240">
    <property type="entry name" value="Phosphoglycerate mutase-like"/>
    <property type="match status" value="1"/>
</dbReference>
<dbReference type="Proteomes" id="UP001283341">
    <property type="component" value="Unassembled WGS sequence"/>
</dbReference>
<dbReference type="GO" id="GO:0016791">
    <property type="term" value="F:phosphatase activity"/>
    <property type="evidence" value="ECO:0007669"/>
    <property type="project" value="TreeGrafter"/>
</dbReference>
<evidence type="ECO:0000256" key="3">
    <source>
        <dbReference type="SAM" id="SignalP"/>
    </source>
</evidence>
<feature type="chain" id="PRO_5041981849" evidence="3">
    <location>
        <begin position="20"/>
        <end position="489"/>
    </location>
</feature>
<dbReference type="InterPro" id="IPR029033">
    <property type="entry name" value="His_PPase_superfam"/>
</dbReference>
<protein>
    <submittedName>
        <fullName evidence="4">Phosphoglycerate mutase-like protein</fullName>
    </submittedName>
</protein>
<organism evidence="4 5">
    <name type="scientific">Apodospora peruviana</name>
    <dbReference type="NCBI Taxonomy" id="516989"/>
    <lineage>
        <taxon>Eukaryota</taxon>
        <taxon>Fungi</taxon>
        <taxon>Dikarya</taxon>
        <taxon>Ascomycota</taxon>
        <taxon>Pezizomycotina</taxon>
        <taxon>Sordariomycetes</taxon>
        <taxon>Sordariomycetidae</taxon>
        <taxon>Sordariales</taxon>
        <taxon>Lasiosphaeriaceae</taxon>
        <taxon>Apodospora</taxon>
    </lineage>
</organism>
<keyword evidence="3" id="KW-0732">Signal</keyword>
<reference evidence="4" key="1">
    <citation type="journal article" date="2023" name="Mol. Phylogenet. Evol.">
        <title>Genome-scale phylogeny and comparative genomics of the fungal order Sordariales.</title>
        <authorList>
            <person name="Hensen N."/>
            <person name="Bonometti L."/>
            <person name="Westerberg I."/>
            <person name="Brannstrom I.O."/>
            <person name="Guillou S."/>
            <person name="Cros-Aarteil S."/>
            <person name="Calhoun S."/>
            <person name="Haridas S."/>
            <person name="Kuo A."/>
            <person name="Mondo S."/>
            <person name="Pangilinan J."/>
            <person name="Riley R."/>
            <person name="LaButti K."/>
            <person name="Andreopoulos B."/>
            <person name="Lipzen A."/>
            <person name="Chen C."/>
            <person name="Yan M."/>
            <person name="Daum C."/>
            <person name="Ng V."/>
            <person name="Clum A."/>
            <person name="Steindorff A."/>
            <person name="Ohm R.A."/>
            <person name="Martin F."/>
            <person name="Silar P."/>
            <person name="Natvig D.O."/>
            <person name="Lalanne C."/>
            <person name="Gautier V."/>
            <person name="Ament-Velasquez S.L."/>
            <person name="Kruys A."/>
            <person name="Hutchinson M.I."/>
            <person name="Powell A.J."/>
            <person name="Barry K."/>
            <person name="Miller A.N."/>
            <person name="Grigoriev I.V."/>
            <person name="Debuchy R."/>
            <person name="Gladieux P."/>
            <person name="Hiltunen Thoren M."/>
            <person name="Johannesson H."/>
        </authorList>
    </citation>
    <scope>NUCLEOTIDE SEQUENCE</scope>
    <source>
        <strain evidence="4">CBS 118394</strain>
    </source>
</reference>
<feature type="signal peptide" evidence="3">
    <location>
        <begin position="1"/>
        <end position="19"/>
    </location>
</feature>
<dbReference type="InterPro" id="IPR000560">
    <property type="entry name" value="His_Pase_clade-2"/>
</dbReference>
<keyword evidence="2" id="KW-1133">Transmembrane helix</keyword>
<comment type="caution">
    <text evidence="4">The sequence shown here is derived from an EMBL/GenBank/DDBJ whole genome shotgun (WGS) entry which is preliminary data.</text>
</comment>
<dbReference type="PANTHER" id="PTHR11567:SF142">
    <property type="entry name" value="PHOSPHOGLYCERATE MUTASE-LIKE PROTEIN"/>
    <property type="match status" value="1"/>
</dbReference>
<dbReference type="PANTHER" id="PTHR11567">
    <property type="entry name" value="ACID PHOSPHATASE-RELATED"/>
    <property type="match status" value="1"/>
</dbReference>
<evidence type="ECO:0000313" key="4">
    <source>
        <dbReference type="EMBL" id="KAK3318022.1"/>
    </source>
</evidence>
<dbReference type="EMBL" id="JAUEDM010000004">
    <property type="protein sequence ID" value="KAK3318022.1"/>
    <property type="molecule type" value="Genomic_DNA"/>
</dbReference>
<evidence type="ECO:0000256" key="1">
    <source>
        <dbReference type="ARBA" id="ARBA00005375"/>
    </source>
</evidence>
<gene>
    <name evidence="4" type="ORF">B0H66DRAFT_477626</name>
</gene>
<dbReference type="Pfam" id="PF00328">
    <property type="entry name" value="His_Phos_2"/>
    <property type="match status" value="1"/>
</dbReference>
<proteinExistence type="inferred from homology"/>